<organism evidence="7 8">
    <name type="scientific">Pseudocercospora fuligena</name>
    <dbReference type="NCBI Taxonomy" id="685502"/>
    <lineage>
        <taxon>Eukaryota</taxon>
        <taxon>Fungi</taxon>
        <taxon>Dikarya</taxon>
        <taxon>Ascomycota</taxon>
        <taxon>Pezizomycotina</taxon>
        <taxon>Dothideomycetes</taxon>
        <taxon>Dothideomycetidae</taxon>
        <taxon>Mycosphaerellales</taxon>
        <taxon>Mycosphaerellaceae</taxon>
        <taxon>Pseudocercospora</taxon>
    </lineage>
</organism>
<keyword evidence="4" id="KW-0560">Oxidoreductase</keyword>
<sequence length="464" mass="51384">MHTPRMGDAEAEKQFVPSPHCGYELGAHSLFTSTCCSIAIVIVGAGIGGLQAALALAADGHSVGAGIRVPPNSSRLSLAWGVDFSKIKKNVSLGNRFVDWKGRKLLDVPLQDVEARYKAPYYFLHRADLIALLIQTAEENPHITIRTGCRVSTYDFDSPSVSLDNGELIQADLIIAADGIKSTVRNEVSGIKISPQDTGDVAYRILVPAQPLLDDPDMAHLVTEPWATHWMGPEGHAVGYPLRESELYNIIIDVTHSSDIGDPLPDDEQVWKSARSNNELVERFRDWCPQVQKLCAMTGQYLKWKLADFAQLPLWTHPAGRVVLLGDAYLEAHPMMPYLAQGAAQATEDAATLAAALRRYQTLKEALQAYEAQRKPRAEYITRNTRVLQDWLHLHDGPAQEARDRAMQVDDASNCIFWGHSKRNDWLFGHDASTLSSFNDVPELPPRPARDVSVYRNSYNSALA</sequence>
<feature type="domain" description="FAD-binding" evidence="6">
    <location>
        <begin position="123"/>
        <end position="385"/>
    </location>
</feature>
<evidence type="ECO:0000313" key="8">
    <source>
        <dbReference type="Proteomes" id="UP000660729"/>
    </source>
</evidence>
<name>A0A8H6RT46_9PEZI</name>
<keyword evidence="2" id="KW-0285">Flavoprotein</keyword>
<protein>
    <submittedName>
        <fullName evidence="7">FAD-dependent monooxygenase OpS4</fullName>
    </submittedName>
</protein>
<dbReference type="SUPFAM" id="SSF54373">
    <property type="entry name" value="FAD-linked reductases, C-terminal domain"/>
    <property type="match status" value="1"/>
</dbReference>
<keyword evidence="5 7" id="KW-0503">Monooxygenase</keyword>
<dbReference type="GO" id="GO:0071949">
    <property type="term" value="F:FAD binding"/>
    <property type="evidence" value="ECO:0007669"/>
    <property type="project" value="InterPro"/>
</dbReference>
<dbReference type="Pfam" id="PF01494">
    <property type="entry name" value="FAD_binding_3"/>
    <property type="match status" value="1"/>
</dbReference>
<dbReference type="AlphaFoldDB" id="A0A8H6RT46"/>
<dbReference type="OrthoDB" id="16820at2759"/>
<gene>
    <name evidence="7" type="ORF">HII31_01429</name>
</gene>
<keyword evidence="3" id="KW-0274">FAD</keyword>
<dbReference type="PANTHER" id="PTHR13789">
    <property type="entry name" value="MONOOXYGENASE"/>
    <property type="match status" value="1"/>
</dbReference>
<comment type="similarity">
    <text evidence="1">Belongs to the paxM FAD-dependent monooxygenase family.</text>
</comment>
<dbReference type="InterPro" id="IPR002938">
    <property type="entry name" value="FAD-bd"/>
</dbReference>
<evidence type="ECO:0000259" key="6">
    <source>
        <dbReference type="Pfam" id="PF01494"/>
    </source>
</evidence>
<evidence type="ECO:0000256" key="2">
    <source>
        <dbReference type="ARBA" id="ARBA00022630"/>
    </source>
</evidence>
<evidence type="ECO:0000313" key="7">
    <source>
        <dbReference type="EMBL" id="KAF7197004.1"/>
    </source>
</evidence>
<keyword evidence="8" id="KW-1185">Reference proteome</keyword>
<evidence type="ECO:0000256" key="5">
    <source>
        <dbReference type="ARBA" id="ARBA00023033"/>
    </source>
</evidence>
<evidence type="ECO:0000256" key="4">
    <source>
        <dbReference type="ARBA" id="ARBA00023002"/>
    </source>
</evidence>
<dbReference type="InterPro" id="IPR036188">
    <property type="entry name" value="FAD/NAD-bd_sf"/>
</dbReference>
<dbReference type="GO" id="GO:0004497">
    <property type="term" value="F:monooxygenase activity"/>
    <property type="evidence" value="ECO:0007669"/>
    <property type="project" value="UniProtKB-KW"/>
</dbReference>
<dbReference type="InterPro" id="IPR050493">
    <property type="entry name" value="FAD-dep_Monooxygenase_BioMet"/>
</dbReference>
<dbReference type="Gene3D" id="3.50.50.60">
    <property type="entry name" value="FAD/NAD(P)-binding domain"/>
    <property type="match status" value="1"/>
</dbReference>
<dbReference type="SUPFAM" id="SSF51905">
    <property type="entry name" value="FAD/NAD(P)-binding domain"/>
    <property type="match status" value="1"/>
</dbReference>
<reference evidence="7" key="1">
    <citation type="submission" date="2020-04" db="EMBL/GenBank/DDBJ databases">
        <title>Draft genome resource of the tomato pathogen Pseudocercospora fuligena.</title>
        <authorList>
            <person name="Zaccaron A."/>
        </authorList>
    </citation>
    <scope>NUCLEOTIDE SEQUENCE</scope>
    <source>
        <strain evidence="7">PF001</strain>
    </source>
</reference>
<dbReference type="PANTHER" id="PTHR13789:SF147">
    <property type="entry name" value="PUTATIVE (AFU_ORTHOLOGUE AFUA_2G01950)-RELATED"/>
    <property type="match status" value="1"/>
</dbReference>
<comment type="caution">
    <text evidence="7">The sequence shown here is derived from an EMBL/GenBank/DDBJ whole genome shotgun (WGS) entry which is preliminary data.</text>
</comment>
<evidence type="ECO:0000256" key="1">
    <source>
        <dbReference type="ARBA" id="ARBA00007992"/>
    </source>
</evidence>
<accession>A0A8H6RT46</accession>
<dbReference type="Proteomes" id="UP000660729">
    <property type="component" value="Unassembled WGS sequence"/>
</dbReference>
<proteinExistence type="inferred from homology"/>
<dbReference type="PRINTS" id="PR00420">
    <property type="entry name" value="RNGMNOXGNASE"/>
</dbReference>
<evidence type="ECO:0000256" key="3">
    <source>
        <dbReference type="ARBA" id="ARBA00022827"/>
    </source>
</evidence>
<dbReference type="EMBL" id="JABCIY010000019">
    <property type="protein sequence ID" value="KAF7197004.1"/>
    <property type="molecule type" value="Genomic_DNA"/>
</dbReference>